<keyword evidence="2" id="KW-1185">Reference proteome</keyword>
<proteinExistence type="predicted"/>
<dbReference type="Gene3D" id="1.10.3450.10">
    <property type="entry name" value="TTHA0068-like"/>
    <property type="match status" value="1"/>
</dbReference>
<name>A0ABR8QKG2_9BACI</name>
<comment type="caution">
    <text evidence="1">The sequence shown here is derived from an EMBL/GenBank/DDBJ whole genome shotgun (WGS) entry which is preliminary data.</text>
</comment>
<dbReference type="Pfam" id="PF03745">
    <property type="entry name" value="DUF309"/>
    <property type="match status" value="1"/>
</dbReference>
<dbReference type="EMBL" id="JACSQT010000001">
    <property type="protein sequence ID" value="MBD7936009.1"/>
    <property type="molecule type" value="Genomic_DNA"/>
</dbReference>
<evidence type="ECO:0000313" key="1">
    <source>
        <dbReference type="EMBL" id="MBD7936009.1"/>
    </source>
</evidence>
<sequence>MHSQAFIDYLAHYHGDRDYFECHEILEEYWKEVDNRNKQSIWVGLIQIAVANYHHRRGNFHGAKKTLQKAVSILSSYQREVIQLGIDYQQLLNDIHKMQEEIDKGRPYKSYYFPITDAFLLDEVKKTCISKGFEWGQESNLENEDIVHRHMKRDRSNVIAEREKALQRHHR</sequence>
<organism evidence="1 2">
    <name type="scientific">Cytobacillus stercorigallinarum</name>
    <dbReference type="NCBI Taxonomy" id="2762240"/>
    <lineage>
        <taxon>Bacteria</taxon>
        <taxon>Bacillati</taxon>
        <taxon>Bacillota</taxon>
        <taxon>Bacilli</taxon>
        <taxon>Bacillales</taxon>
        <taxon>Bacillaceae</taxon>
        <taxon>Cytobacillus</taxon>
    </lineage>
</organism>
<dbReference type="RefSeq" id="WP_191810766.1">
    <property type="nucleotide sequence ID" value="NZ_JACSQT010000001.1"/>
</dbReference>
<dbReference type="PANTHER" id="PTHR34796:SF1">
    <property type="entry name" value="EXPRESSED PROTEIN"/>
    <property type="match status" value="1"/>
</dbReference>
<reference evidence="1 2" key="1">
    <citation type="submission" date="2020-08" db="EMBL/GenBank/DDBJ databases">
        <title>A Genomic Blueprint of the Chicken Gut Microbiome.</title>
        <authorList>
            <person name="Gilroy R."/>
            <person name="Ravi A."/>
            <person name="Getino M."/>
            <person name="Pursley I."/>
            <person name="Horton D.L."/>
            <person name="Alikhan N.-F."/>
            <person name="Baker D."/>
            <person name="Gharbi K."/>
            <person name="Hall N."/>
            <person name="Watson M."/>
            <person name="Adriaenssens E.M."/>
            <person name="Foster-Nyarko E."/>
            <person name="Jarju S."/>
            <person name="Secka A."/>
            <person name="Antonio M."/>
            <person name="Oren A."/>
            <person name="Chaudhuri R."/>
            <person name="La Ragione R.M."/>
            <person name="Hildebrand F."/>
            <person name="Pallen M.J."/>
        </authorList>
    </citation>
    <scope>NUCLEOTIDE SEQUENCE [LARGE SCALE GENOMIC DNA]</scope>
    <source>
        <strain evidence="1 2">Sa5YUA1</strain>
    </source>
</reference>
<evidence type="ECO:0000313" key="2">
    <source>
        <dbReference type="Proteomes" id="UP000657931"/>
    </source>
</evidence>
<dbReference type="Proteomes" id="UP000657931">
    <property type="component" value="Unassembled WGS sequence"/>
</dbReference>
<protein>
    <submittedName>
        <fullName evidence="1">DUF309 domain-containing protein</fullName>
    </submittedName>
</protein>
<dbReference type="InterPro" id="IPR023203">
    <property type="entry name" value="TTHA0068_sf"/>
</dbReference>
<dbReference type="SUPFAM" id="SSF140663">
    <property type="entry name" value="TTHA0068-like"/>
    <property type="match status" value="1"/>
</dbReference>
<dbReference type="PANTHER" id="PTHR34796">
    <property type="entry name" value="EXPRESSED PROTEIN"/>
    <property type="match status" value="1"/>
</dbReference>
<accession>A0ABR8QKG2</accession>
<dbReference type="InterPro" id="IPR005500">
    <property type="entry name" value="DUF309"/>
</dbReference>
<gene>
    <name evidence="1" type="ORF">H9655_03130</name>
</gene>